<dbReference type="KEGG" id="dcm:NIES806_45680"/>
<dbReference type="InterPro" id="IPR043702">
    <property type="entry name" value="Lipid_II_synth_GatD"/>
</dbReference>
<sequence length="288" mass="31343">MGGGSAPLLDSCYSKGFISYKPMEIIIGWLYPKLMSTYGDRGNVITIQRRAQWRGYNVIVLPLDQESTAEDIKSVDVIVGGGAQDRQQEIVMRDLQGAKAEAVRDKIEHGTPGVFTCGSPQLLGNYYEPAFGQRIEGLGILDLVSVHPGENTKRCIGNLVIEVTASRLAQELEAMAGTKPYLVGFENHGGRTTLGKVEALGRVVYGLGNNGEDGTEGAFYQNAIATYSHGPLLPKNPIVADWLIQTALKLKYQQEIKLSPLEDTLAMQGREAILKRLKVNLPSIAGVR</sequence>
<dbReference type="HAMAP" id="MF_02213">
    <property type="entry name" value="Lipid_II_synth_GatD"/>
    <property type="match status" value="1"/>
</dbReference>
<keyword evidence="5" id="KW-1185">Reference proteome</keyword>
<comment type="similarity">
    <text evidence="2">Belongs to the CobB/CobQ family. GatD subfamily.</text>
</comment>
<dbReference type="Pfam" id="PF07685">
    <property type="entry name" value="GATase_3"/>
    <property type="match status" value="1"/>
</dbReference>
<dbReference type="Proteomes" id="UP000218702">
    <property type="component" value="Chromosome"/>
</dbReference>
<dbReference type="GO" id="GO:0009252">
    <property type="term" value="P:peptidoglycan biosynthetic process"/>
    <property type="evidence" value="ECO:0007669"/>
    <property type="project" value="UniProtKB-UniRule"/>
</dbReference>
<evidence type="ECO:0000256" key="1">
    <source>
        <dbReference type="ARBA" id="ARBA00022962"/>
    </source>
</evidence>
<keyword evidence="2" id="KW-0378">Hydrolase</keyword>
<dbReference type="SUPFAM" id="SSF52317">
    <property type="entry name" value="Class I glutamine amidotransferase-like"/>
    <property type="match status" value="1"/>
</dbReference>
<comment type="subunit">
    <text evidence="2">Forms a heterodimer with MurT.</text>
</comment>
<feature type="domain" description="CobB/CobQ-like glutamine amidotransferase" evidence="3">
    <location>
        <begin position="27"/>
        <end position="236"/>
    </location>
</feature>
<keyword evidence="1 2" id="KW-0315">Glutamine amidotransferase</keyword>
<dbReference type="EMBL" id="AP018316">
    <property type="protein sequence ID" value="BAZ88331.1"/>
    <property type="molecule type" value="Genomic_DNA"/>
</dbReference>
<dbReference type="PANTHER" id="PTHR21343">
    <property type="entry name" value="DETHIOBIOTIN SYNTHETASE"/>
    <property type="match status" value="1"/>
</dbReference>
<name>A0A1Z4V9S7_9CYAN</name>
<feature type="active site" description="Nucleophile" evidence="2">
    <location>
        <position position="117"/>
    </location>
</feature>
<keyword evidence="2" id="KW-0133">Cell shape</keyword>
<keyword evidence="2" id="KW-0436">Ligase</keyword>
<accession>A0A1Z4V9S7</accession>
<evidence type="ECO:0000256" key="2">
    <source>
        <dbReference type="HAMAP-Rule" id="MF_02213"/>
    </source>
</evidence>
<dbReference type="GO" id="GO:0071555">
    <property type="term" value="P:cell wall organization"/>
    <property type="evidence" value="ECO:0007669"/>
    <property type="project" value="UniProtKB-KW"/>
</dbReference>
<evidence type="ECO:0000259" key="3">
    <source>
        <dbReference type="Pfam" id="PF07685"/>
    </source>
</evidence>
<reference evidence="4 5" key="1">
    <citation type="submission" date="2017-06" db="EMBL/GenBank/DDBJ databases">
        <title>Genome sequencing of cyanobaciteial culture collection at National Institute for Environmental Studies (NIES).</title>
        <authorList>
            <person name="Hirose Y."/>
            <person name="Shimura Y."/>
            <person name="Fujisawa T."/>
            <person name="Nakamura Y."/>
            <person name="Kawachi M."/>
        </authorList>
    </citation>
    <scope>NUCLEOTIDE SEQUENCE [LARGE SCALE GENOMIC DNA]</scope>
    <source>
        <strain evidence="4 5">NIES-806</strain>
    </source>
</reference>
<dbReference type="PANTHER" id="PTHR21343:SF9">
    <property type="entry name" value="LIPID II ISOGLUTAMINYL SYNTHASE (GLUTAMINE-HYDROLYZING) SUBUNIT GATD"/>
    <property type="match status" value="1"/>
</dbReference>
<comment type="catalytic activity">
    <reaction evidence="2">
        <text>L-glutamine + H2O = L-glutamate + NH4(+)</text>
        <dbReference type="Rhea" id="RHEA:15889"/>
        <dbReference type="ChEBI" id="CHEBI:15377"/>
        <dbReference type="ChEBI" id="CHEBI:28938"/>
        <dbReference type="ChEBI" id="CHEBI:29985"/>
        <dbReference type="ChEBI" id="CHEBI:58359"/>
        <dbReference type="EC" id="3.5.1.2"/>
    </reaction>
</comment>
<dbReference type="UniPathway" id="UPA00219"/>
<evidence type="ECO:0000313" key="5">
    <source>
        <dbReference type="Proteomes" id="UP000218702"/>
    </source>
</evidence>
<comment type="function">
    <text evidence="2">The lipid II isoglutaminyl synthase complex catalyzes the formation of alpha-D-isoglutamine in the cell wall lipid II stem peptide. The GatD subunit catalyzes the hydrolysis of glutamine to glutamate and ammonia. The resulting ammonia molecule is channeled to the active site of MurT.</text>
</comment>
<keyword evidence="2" id="KW-0573">Peptidoglycan synthesis</keyword>
<dbReference type="GO" id="GO:0008360">
    <property type="term" value="P:regulation of cell shape"/>
    <property type="evidence" value="ECO:0007669"/>
    <property type="project" value="UniProtKB-KW"/>
</dbReference>
<dbReference type="GO" id="GO:0016740">
    <property type="term" value="F:transferase activity"/>
    <property type="evidence" value="ECO:0007669"/>
    <property type="project" value="UniProtKB-KW"/>
</dbReference>
<protein>
    <recommendedName>
        <fullName evidence="2">Lipid II isoglutaminyl synthase (glutamine-hydrolyzing) subunit GatD</fullName>
        <ecNumber evidence="2">6.3.5.13</ecNumber>
    </recommendedName>
    <alternativeName>
        <fullName evidence="2">Lipid II isoglutaminyl synthase glutaminase subunit</fullName>
        <ecNumber evidence="2">3.5.1.2</ecNumber>
    </alternativeName>
</protein>
<dbReference type="InterPro" id="IPR033949">
    <property type="entry name" value="CobQ_GATase1"/>
</dbReference>
<feature type="binding site" evidence="2">
    <location>
        <position position="154"/>
    </location>
    <ligand>
        <name>substrate</name>
    </ligand>
</feature>
<comment type="pathway">
    <text evidence="2">Cell wall biogenesis; peptidoglycan biosynthesis.</text>
</comment>
<proteinExistence type="inferred from homology"/>
<dbReference type="InterPro" id="IPR011698">
    <property type="entry name" value="GATase_3"/>
</dbReference>
<dbReference type="EC" id="6.3.5.13" evidence="2"/>
<keyword evidence="4" id="KW-0808">Transferase</keyword>
<feature type="active site" evidence="2">
    <location>
        <position position="229"/>
    </location>
</feature>
<gene>
    <name evidence="2" type="primary">gatD</name>
    <name evidence="4" type="ORF">NIES806_45680</name>
</gene>
<dbReference type="GO" id="GO:0004359">
    <property type="term" value="F:glutaminase activity"/>
    <property type="evidence" value="ECO:0007669"/>
    <property type="project" value="UniProtKB-UniRule"/>
</dbReference>
<dbReference type="AlphaFoldDB" id="A0A1Z4V9S7"/>
<dbReference type="CDD" id="cd01750">
    <property type="entry name" value="GATase1_CobQ"/>
    <property type="match status" value="1"/>
</dbReference>
<dbReference type="GO" id="GO:0140282">
    <property type="term" value="F:carbon-nitrogen ligase activity on lipid II"/>
    <property type="evidence" value="ECO:0007669"/>
    <property type="project" value="UniProtKB-UniRule"/>
</dbReference>
<dbReference type="GO" id="GO:0009236">
    <property type="term" value="P:cobalamin biosynthetic process"/>
    <property type="evidence" value="ECO:0007669"/>
    <property type="project" value="InterPro"/>
</dbReference>
<dbReference type="EC" id="3.5.1.2" evidence="2"/>
<keyword evidence="2" id="KW-0961">Cell wall biogenesis/degradation</keyword>
<evidence type="ECO:0000313" key="4">
    <source>
        <dbReference type="EMBL" id="BAZ88331.1"/>
    </source>
</evidence>
<dbReference type="InterPro" id="IPR029062">
    <property type="entry name" value="Class_I_gatase-like"/>
</dbReference>
<comment type="catalytic activity">
    <reaction evidence="2">
        <text>beta-D-GlcNAc-(1-&gt;4)-Mur2Ac(oyl-L-Ala-gamma-D-Glu-L-Lys-D-Ala-D-Ala)-di-trans,octa-cis-undecaprenyl diphosphate + L-glutamine + ATP + H2O = beta-D-GlcNAc-(1-&gt;4)-Mur2Ac(oyl-L-Ala-D-isoglutaminyl-L-Lys-D-Ala-D-Ala)-di-trans,octa-cis-undecaprenyl diphosphate + L-glutamate + ADP + phosphate + H(+)</text>
        <dbReference type="Rhea" id="RHEA:57928"/>
        <dbReference type="ChEBI" id="CHEBI:15377"/>
        <dbReference type="ChEBI" id="CHEBI:15378"/>
        <dbReference type="ChEBI" id="CHEBI:29985"/>
        <dbReference type="ChEBI" id="CHEBI:30616"/>
        <dbReference type="ChEBI" id="CHEBI:43474"/>
        <dbReference type="ChEBI" id="CHEBI:58359"/>
        <dbReference type="ChEBI" id="CHEBI:60033"/>
        <dbReference type="ChEBI" id="CHEBI:62233"/>
        <dbReference type="ChEBI" id="CHEBI:456216"/>
        <dbReference type="EC" id="6.3.5.13"/>
    </reaction>
</comment>
<organism evidence="4 5">
    <name type="scientific">Dolichospermum compactum NIES-806</name>
    <dbReference type="NCBI Taxonomy" id="1973481"/>
    <lineage>
        <taxon>Bacteria</taxon>
        <taxon>Bacillati</taxon>
        <taxon>Cyanobacteriota</taxon>
        <taxon>Cyanophyceae</taxon>
        <taxon>Nostocales</taxon>
        <taxon>Aphanizomenonaceae</taxon>
        <taxon>Dolichospermum</taxon>
        <taxon>Dolichospermum compactum</taxon>
    </lineage>
</organism>